<dbReference type="PANTHER" id="PTHR13026">
    <property type="entry name" value="NNP-1 PROTEIN NOVEL NUCLEAR PROTEIN 1 NOP52"/>
    <property type="match status" value="1"/>
</dbReference>
<dbReference type="GO" id="GO:0030688">
    <property type="term" value="C:preribosome, small subunit precursor"/>
    <property type="evidence" value="ECO:0007669"/>
    <property type="project" value="InterPro"/>
</dbReference>
<dbReference type="AlphaFoldDB" id="A0A1Y2ACX3"/>
<keyword evidence="4" id="KW-0539">Nucleus</keyword>
<keyword evidence="3" id="KW-0698">rRNA processing</keyword>
<protein>
    <submittedName>
        <fullName evidence="5">Nucleolar</fullName>
    </submittedName>
</protein>
<gene>
    <name evidence="5" type="ORF">LY90DRAFT_154025</name>
</gene>
<dbReference type="EMBL" id="MCOG01000291">
    <property type="protein sequence ID" value="ORY20393.1"/>
    <property type="molecule type" value="Genomic_DNA"/>
</dbReference>
<evidence type="ECO:0000256" key="4">
    <source>
        <dbReference type="ARBA" id="ARBA00023242"/>
    </source>
</evidence>
<evidence type="ECO:0000256" key="3">
    <source>
        <dbReference type="ARBA" id="ARBA00022552"/>
    </source>
</evidence>
<dbReference type="PANTHER" id="PTHR13026:SF0">
    <property type="entry name" value="RIBOSOMAL RNA PROCESSING 1B"/>
    <property type="match status" value="1"/>
</dbReference>
<dbReference type="GO" id="GO:0006364">
    <property type="term" value="P:rRNA processing"/>
    <property type="evidence" value="ECO:0007669"/>
    <property type="project" value="UniProtKB-KW"/>
</dbReference>
<reference evidence="5 6" key="1">
    <citation type="submission" date="2016-08" db="EMBL/GenBank/DDBJ databases">
        <title>A Parts List for Fungal Cellulosomes Revealed by Comparative Genomics.</title>
        <authorList>
            <consortium name="DOE Joint Genome Institute"/>
            <person name="Haitjema C.H."/>
            <person name="Gilmore S.P."/>
            <person name="Henske J.K."/>
            <person name="Solomon K.V."/>
            <person name="De Groot R."/>
            <person name="Kuo A."/>
            <person name="Mondo S.J."/>
            <person name="Salamov A.A."/>
            <person name="Labutti K."/>
            <person name="Zhao Z."/>
            <person name="Chiniquy J."/>
            <person name="Barry K."/>
            <person name="Brewer H.M."/>
            <person name="Purvine S.O."/>
            <person name="Wright A.T."/>
            <person name="Boxma B."/>
            <person name="Van Alen T."/>
            <person name="Hackstein J.H."/>
            <person name="Baker S.E."/>
            <person name="Grigoriev I.V."/>
            <person name="O'Malley M.A."/>
        </authorList>
    </citation>
    <scope>NUCLEOTIDE SEQUENCE [LARGE SCALE GENOMIC DNA]</scope>
    <source>
        <strain evidence="5 6">G1</strain>
    </source>
</reference>
<evidence type="ECO:0000256" key="1">
    <source>
        <dbReference type="ARBA" id="ARBA00004123"/>
    </source>
</evidence>
<organism evidence="5 6">
    <name type="scientific">Neocallimastix californiae</name>
    <dbReference type="NCBI Taxonomy" id="1754190"/>
    <lineage>
        <taxon>Eukaryota</taxon>
        <taxon>Fungi</taxon>
        <taxon>Fungi incertae sedis</taxon>
        <taxon>Chytridiomycota</taxon>
        <taxon>Chytridiomycota incertae sedis</taxon>
        <taxon>Neocallimastigomycetes</taxon>
        <taxon>Neocallimastigales</taxon>
        <taxon>Neocallimastigaceae</taxon>
        <taxon>Neocallimastix</taxon>
    </lineage>
</organism>
<dbReference type="InterPro" id="IPR016024">
    <property type="entry name" value="ARM-type_fold"/>
</dbReference>
<sequence length="202" mass="23802">MTKQNSFGKALASTDKKVRNKAVKRLSKYLSNKKDLSDIDLIKLWKGLFSCLWISDSPLIQQQLSEKLASLILKIPDEIVIKYIESFWKEIRLEWTNINKLRLDKLNNIFRQIHFNSFKFLEKVNWDITHVIKYMNIYIDGPLSLLDETVPPSLLYHVCEVFLPELDNAISKPVNIFFFFINKNINKNIYIIFFSSPTKQLI</sequence>
<evidence type="ECO:0000256" key="2">
    <source>
        <dbReference type="ARBA" id="ARBA00006374"/>
    </source>
</evidence>
<dbReference type="Pfam" id="PF05997">
    <property type="entry name" value="Nop52"/>
    <property type="match status" value="1"/>
</dbReference>
<accession>A0A1Y2ACX3</accession>
<name>A0A1Y2ACX3_9FUNG</name>
<dbReference type="Proteomes" id="UP000193920">
    <property type="component" value="Unassembled WGS sequence"/>
</dbReference>
<dbReference type="SUPFAM" id="SSF48371">
    <property type="entry name" value="ARM repeat"/>
    <property type="match status" value="1"/>
</dbReference>
<evidence type="ECO:0000313" key="5">
    <source>
        <dbReference type="EMBL" id="ORY20393.1"/>
    </source>
</evidence>
<proteinExistence type="inferred from homology"/>
<comment type="similarity">
    <text evidence="2">Belongs to the RRP1 family.</text>
</comment>
<dbReference type="GO" id="GO:0005634">
    <property type="term" value="C:nucleus"/>
    <property type="evidence" value="ECO:0007669"/>
    <property type="project" value="UniProtKB-SubCell"/>
</dbReference>
<dbReference type="OrthoDB" id="2019504at2759"/>
<keyword evidence="6" id="KW-1185">Reference proteome</keyword>
<evidence type="ECO:0000313" key="6">
    <source>
        <dbReference type="Proteomes" id="UP000193920"/>
    </source>
</evidence>
<comment type="caution">
    <text evidence="5">The sequence shown here is derived from an EMBL/GenBank/DDBJ whole genome shotgun (WGS) entry which is preliminary data.</text>
</comment>
<dbReference type="STRING" id="1754190.A0A1Y2ACX3"/>
<dbReference type="InterPro" id="IPR010301">
    <property type="entry name" value="RRP1"/>
</dbReference>
<comment type="subcellular location">
    <subcellularLocation>
        <location evidence="1">Nucleus</location>
    </subcellularLocation>
</comment>